<dbReference type="KEGG" id="mpsy:CEK71_20560"/>
<gene>
    <name evidence="1" type="ORF">CEK71_20560</name>
</gene>
<organism evidence="1 2">
    <name type="scientific">Methylovulum psychrotolerans</name>
    <dbReference type="NCBI Taxonomy" id="1704499"/>
    <lineage>
        <taxon>Bacteria</taxon>
        <taxon>Pseudomonadati</taxon>
        <taxon>Pseudomonadota</taxon>
        <taxon>Gammaproteobacteria</taxon>
        <taxon>Methylococcales</taxon>
        <taxon>Methylococcaceae</taxon>
        <taxon>Methylovulum</taxon>
    </lineage>
</organism>
<dbReference type="RefSeq" id="WP_088621131.1">
    <property type="nucleotide sequence ID" value="NZ_CP022129.1"/>
</dbReference>
<dbReference type="SUPFAM" id="SSF56784">
    <property type="entry name" value="HAD-like"/>
    <property type="match status" value="1"/>
</dbReference>
<evidence type="ECO:0000313" key="1">
    <source>
        <dbReference type="EMBL" id="ASF48261.1"/>
    </source>
</evidence>
<dbReference type="InterPro" id="IPR036412">
    <property type="entry name" value="HAD-like_sf"/>
</dbReference>
<name>A0A1Z4C3Y5_9GAMM</name>
<proteinExistence type="predicted"/>
<dbReference type="InterPro" id="IPR023214">
    <property type="entry name" value="HAD_sf"/>
</dbReference>
<evidence type="ECO:0000313" key="2">
    <source>
        <dbReference type="Proteomes" id="UP000197019"/>
    </source>
</evidence>
<sequence>MSKRKKPVIAILYDFDGTLSPGNMQEYDFIPELGVPAKSFWNEAVELAKSQKADAILSYMKLMLDKAKAKSLKIDRKQFSEYGSKLNLFDGVEQWFPKINSYAAQNGLLIQHFIVSSGLREMIEGTVIAPYFKKIYASGFMYDQHDVAVWPALAINYTTKTQYVFRINKDSLDESDNSVINKYVAEENRVIPFSNMIFIGDGETDIPCMRLVKDKGGHSIAVYTPNKKGAKEKAKQLVNEKRAHAALKADYRENGDIFKIVCSIMDKVKASEDIKRAS</sequence>
<dbReference type="OrthoDB" id="9785423at2"/>
<accession>A0A1Z4C3Y5</accession>
<dbReference type="AlphaFoldDB" id="A0A1Z4C3Y5"/>
<protein>
    <submittedName>
        <fullName evidence="1">Phosphoserine phosphatase</fullName>
    </submittedName>
</protein>
<dbReference type="Pfam" id="PF12710">
    <property type="entry name" value="HAD"/>
    <property type="match status" value="1"/>
</dbReference>
<keyword evidence="2" id="KW-1185">Reference proteome</keyword>
<dbReference type="CDD" id="cd01427">
    <property type="entry name" value="HAD_like"/>
    <property type="match status" value="1"/>
</dbReference>
<dbReference type="Gene3D" id="3.40.50.1000">
    <property type="entry name" value="HAD superfamily/HAD-like"/>
    <property type="match status" value="1"/>
</dbReference>
<dbReference type="EMBL" id="CP022129">
    <property type="protein sequence ID" value="ASF48261.1"/>
    <property type="molecule type" value="Genomic_DNA"/>
</dbReference>
<reference evidence="1 2" key="1">
    <citation type="submission" date="2017-06" db="EMBL/GenBank/DDBJ databases">
        <title>Genome Sequencing of the methanotroph Methylovulum psychrotolerants str. HV10-M2 isolated from a high-altitude environment.</title>
        <authorList>
            <person name="Mateos-Rivera A."/>
        </authorList>
    </citation>
    <scope>NUCLEOTIDE SEQUENCE [LARGE SCALE GENOMIC DNA]</scope>
    <source>
        <strain evidence="1 2">HV10_M2</strain>
    </source>
</reference>
<dbReference type="Proteomes" id="UP000197019">
    <property type="component" value="Chromosome"/>
</dbReference>